<feature type="region of interest" description="Disordered" evidence="1">
    <location>
        <begin position="1"/>
        <end position="98"/>
    </location>
</feature>
<organism evidence="2 3">
    <name type="scientific">Hibiscus sabdariffa</name>
    <name type="common">roselle</name>
    <dbReference type="NCBI Taxonomy" id="183260"/>
    <lineage>
        <taxon>Eukaryota</taxon>
        <taxon>Viridiplantae</taxon>
        <taxon>Streptophyta</taxon>
        <taxon>Embryophyta</taxon>
        <taxon>Tracheophyta</taxon>
        <taxon>Spermatophyta</taxon>
        <taxon>Magnoliopsida</taxon>
        <taxon>eudicotyledons</taxon>
        <taxon>Gunneridae</taxon>
        <taxon>Pentapetalae</taxon>
        <taxon>rosids</taxon>
        <taxon>malvids</taxon>
        <taxon>Malvales</taxon>
        <taxon>Malvaceae</taxon>
        <taxon>Malvoideae</taxon>
        <taxon>Hibiscus</taxon>
    </lineage>
</organism>
<dbReference type="EMBL" id="JBBPBN010000042">
    <property type="protein sequence ID" value="KAK8997776.1"/>
    <property type="molecule type" value="Genomic_DNA"/>
</dbReference>
<feature type="compositionally biased region" description="Polar residues" evidence="1">
    <location>
        <begin position="1"/>
        <end position="57"/>
    </location>
</feature>
<accession>A0ABR2QAR0</accession>
<evidence type="ECO:0000313" key="2">
    <source>
        <dbReference type="EMBL" id="KAK8997776.1"/>
    </source>
</evidence>
<name>A0ABR2QAR0_9ROSI</name>
<evidence type="ECO:0000256" key="1">
    <source>
        <dbReference type="SAM" id="MobiDB-lite"/>
    </source>
</evidence>
<reference evidence="2 3" key="1">
    <citation type="journal article" date="2024" name="G3 (Bethesda)">
        <title>Genome assembly of Hibiscus sabdariffa L. provides insights into metabolisms of medicinal natural products.</title>
        <authorList>
            <person name="Kim T."/>
        </authorList>
    </citation>
    <scope>NUCLEOTIDE SEQUENCE [LARGE SCALE GENOMIC DNA]</scope>
    <source>
        <strain evidence="2">TK-2024</strain>
        <tissue evidence="2">Old leaves</tissue>
    </source>
</reference>
<sequence>MNQPAVRVQDNSVDSLNTSTSIHSLASRNSLQSSGPPEDTLQTVDPQISSPHSQSGANARGSCNAGSSSHSGNLSDVVLTPQSNENDHTPAMTDNTVPEEGINACEEGMNECEDLIEGSSHVGESSAHQPMMIALNPSVDRDA</sequence>
<keyword evidence="3" id="KW-1185">Reference proteome</keyword>
<dbReference type="Proteomes" id="UP001396334">
    <property type="component" value="Unassembled WGS sequence"/>
</dbReference>
<protein>
    <submittedName>
        <fullName evidence="2">Uncharacterized protein</fullName>
    </submittedName>
</protein>
<proteinExistence type="predicted"/>
<feature type="compositionally biased region" description="Polar residues" evidence="1">
    <location>
        <begin position="64"/>
        <end position="84"/>
    </location>
</feature>
<gene>
    <name evidence="2" type="ORF">V6N11_012314</name>
</gene>
<evidence type="ECO:0000313" key="3">
    <source>
        <dbReference type="Proteomes" id="UP001396334"/>
    </source>
</evidence>
<comment type="caution">
    <text evidence="2">The sequence shown here is derived from an EMBL/GenBank/DDBJ whole genome shotgun (WGS) entry which is preliminary data.</text>
</comment>